<sequence length="164" mass="18306">MTFCGSNYANNEFSRYECFQRCDEESCGKGGTCSPEGRCDCHLGYRIDITNPRICLEISETNTITLNKTSQCTDCSDSINKTVNSQIKQNSPVNVTANSDSNQNTTLGEDMISQSTYRAYIAVLSCFALILLMGTIALMVMFIKVKHELPQNEGKLKILFGEFY</sequence>
<keyword evidence="1" id="KW-0472">Membrane</keyword>
<reference evidence="2 3" key="1">
    <citation type="journal article" date="2024" name="BMC Genomics">
        <title>De novo assembly and annotation of Popillia japonica's genome with initial clues to its potential as an invasive pest.</title>
        <authorList>
            <person name="Cucini C."/>
            <person name="Boschi S."/>
            <person name="Funari R."/>
            <person name="Cardaioli E."/>
            <person name="Iannotti N."/>
            <person name="Marturano G."/>
            <person name="Paoli F."/>
            <person name="Bruttini M."/>
            <person name="Carapelli A."/>
            <person name="Frati F."/>
            <person name="Nardi F."/>
        </authorList>
    </citation>
    <scope>NUCLEOTIDE SEQUENCE [LARGE SCALE GENOMIC DNA]</scope>
    <source>
        <strain evidence="2">DMR45628</strain>
    </source>
</reference>
<organism evidence="2 3">
    <name type="scientific">Popillia japonica</name>
    <name type="common">Japanese beetle</name>
    <dbReference type="NCBI Taxonomy" id="7064"/>
    <lineage>
        <taxon>Eukaryota</taxon>
        <taxon>Metazoa</taxon>
        <taxon>Ecdysozoa</taxon>
        <taxon>Arthropoda</taxon>
        <taxon>Hexapoda</taxon>
        <taxon>Insecta</taxon>
        <taxon>Pterygota</taxon>
        <taxon>Neoptera</taxon>
        <taxon>Endopterygota</taxon>
        <taxon>Coleoptera</taxon>
        <taxon>Polyphaga</taxon>
        <taxon>Scarabaeiformia</taxon>
        <taxon>Scarabaeidae</taxon>
        <taxon>Rutelinae</taxon>
        <taxon>Popillia</taxon>
    </lineage>
</organism>
<feature type="transmembrane region" description="Helical" evidence="1">
    <location>
        <begin position="119"/>
        <end position="143"/>
    </location>
</feature>
<evidence type="ECO:0000313" key="2">
    <source>
        <dbReference type="EMBL" id="KAK9732040.1"/>
    </source>
</evidence>
<proteinExistence type="predicted"/>
<evidence type="ECO:0000313" key="3">
    <source>
        <dbReference type="Proteomes" id="UP001458880"/>
    </source>
</evidence>
<keyword evidence="1" id="KW-1133">Transmembrane helix</keyword>
<accession>A0AAW1LAW7</accession>
<evidence type="ECO:0000256" key="1">
    <source>
        <dbReference type="SAM" id="Phobius"/>
    </source>
</evidence>
<dbReference type="Proteomes" id="UP001458880">
    <property type="component" value="Unassembled WGS sequence"/>
</dbReference>
<keyword evidence="3" id="KW-1185">Reference proteome</keyword>
<dbReference type="AlphaFoldDB" id="A0AAW1LAW7"/>
<protein>
    <recommendedName>
        <fullName evidence="4">EGF-like domain-containing protein</fullName>
    </recommendedName>
</protein>
<evidence type="ECO:0008006" key="4">
    <source>
        <dbReference type="Google" id="ProtNLM"/>
    </source>
</evidence>
<gene>
    <name evidence="2" type="ORF">QE152_g13165</name>
</gene>
<comment type="caution">
    <text evidence="2">The sequence shown here is derived from an EMBL/GenBank/DDBJ whole genome shotgun (WGS) entry which is preliminary data.</text>
</comment>
<name>A0AAW1LAW7_POPJA</name>
<dbReference type="EMBL" id="JASPKY010000123">
    <property type="protein sequence ID" value="KAK9732040.1"/>
    <property type="molecule type" value="Genomic_DNA"/>
</dbReference>
<keyword evidence="1" id="KW-0812">Transmembrane</keyword>